<sequence length="129" mass="14412">MKKFLIAALATSMIAGPIVAAAPAAAQARHTETVRYKQNGNVVVKKTTVKRQNVRQPARVTYRSNWRKGERFNRAQARNYRQVSNWRAYQNRRLYAPQRGQQWVQSGNDAILITAATGVIAAVLAGAFN</sequence>
<feature type="chain" id="PRO_5045385936" evidence="1">
    <location>
        <begin position="21"/>
        <end position="129"/>
    </location>
</feature>
<evidence type="ECO:0000313" key="3">
    <source>
        <dbReference type="Proteomes" id="UP001055580"/>
    </source>
</evidence>
<dbReference type="RefSeq" id="WP_250753691.1">
    <property type="nucleotide sequence ID" value="NZ_CP098401.1"/>
</dbReference>
<dbReference type="Pfam" id="PF11776">
    <property type="entry name" value="RcnB"/>
    <property type="match status" value="1"/>
</dbReference>
<protein>
    <submittedName>
        <fullName evidence="2">RcnB family protein</fullName>
    </submittedName>
</protein>
<dbReference type="EMBL" id="CP098401">
    <property type="protein sequence ID" value="URW76432.1"/>
    <property type="molecule type" value="Genomic_DNA"/>
</dbReference>
<gene>
    <name evidence="2" type="ORF">M9980_04215</name>
</gene>
<proteinExistence type="predicted"/>
<keyword evidence="1" id="KW-0732">Signal</keyword>
<reference evidence="2" key="1">
    <citation type="submission" date="2022-05" db="EMBL/GenBank/DDBJ databases">
        <title>Sphingomonas sp. strain RMG20 Genome sequencing and assembly.</title>
        <authorList>
            <person name="Kim I."/>
        </authorList>
    </citation>
    <scope>NUCLEOTIDE SEQUENCE</scope>
    <source>
        <strain evidence="2">RMG20</strain>
    </source>
</reference>
<dbReference type="Gene3D" id="3.10.450.160">
    <property type="entry name" value="inner membrane protein cigr"/>
    <property type="match status" value="1"/>
</dbReference>
<dbReference type="Proteomes" id="UP001055580">
    <property type="component" value="Chromosome"/>
</dbReference>
<organism evidence="2 3">
    <name type="scientific">Sphingomonas donggukensis</name>
    <dbReference type="NCBI Taxonomy" id="2949093"/>
    <lineage>
        <taxon>Bacteria</taxon>
        <taxon>Pseudomonadati</taxon>
        <taxon>Pseudomonadota</taxon>
        <taxon>Alphaproteobacteria</taxon>
        <taxon>Sphingomonadales</taxon>
        <taxon>Sphingomonadaceae</taxon>
        <taxon>Sphingomonas</taxon>
    </lineage>
</organism>
<evidence type="ECO:0000313" key="2">
    <source>
        <dbReference type="EMBL" id="URW76432.1"/>
    </source>
</evidence>
<dbReference type="InterPro" id="IPR024572">
    <property type="entry name" value="RcnB"/>
</dbReference>
<keyword evidence="3" id="KW-1185">Reference proteome</keyword>
<feature type="signal peptide" evidence="1">
    <location>
        <begin position="1"/>
        <end position="20"/>
    </location>
</feature>
<accession>A0ABY4TVU1</accession>
<name>A0ABY4TVU1_9SPHN</name>
<evidence type="ECO:0000256" key="1">
    <source>
        <dbReference type="SAM" id="SignalP"/>
    </source>
</evidence>